<dbReference type="Pfam" id="PF13500">
    <property type="entry name" value="AAA_26"/>
    <property type="match status" value="1"/>
</dbReference>
<dbReference type="InterPro" id="IPR027417">
    <property type="entry name" value="P-loop_NTPase"/>
</dbReference>
<evidence type="ECO:0000313" key="4">
    <source>
        <dbReference type="EMBL" id="KDQ24548.1"/>
    </source>
</evidence>
<dbReference type="InterPro" id="IPR015424">
    <property type="entry name" value="PyrdxlP-dep_Trfase"/>
</dbReference>
<dbReference type="HOGENOM" id="CLU_010794_0_0_1"/>
<dbReference type="GO" id="GO:0005739">
    <property type="term" value="C:mitochondrion"/>
    <property type="evidence" value="ECO:0007669"/>
    <property type="project" value="UniProtKB-SubCell"/>
</dbReference>
<dbReference type="OrthoDB" id="425114at2759"/>
<dbReference type="STRING" id="1137138.A0A067N932"/>
<evidence type="ECO:0000256" key="3">
    <source>
        <dbReference type="ARBA" id="ARBA00022679"/>
    </source>
</evidence>
<dbReference type="InterPro" id="IPR005814">
    <property type="entry name" value="Aminotrans_3"/>
</dbReference>
<evidence type="ECO:0008006" key="6">
    <source>
        <dbReference type="Google" id="ProtNLM"/>
    </source>
</evidence>
<dbReference type="SUPFAM" id="SSF52540">
    <property type="entry name" value="P-loop containing nucleoside triphosphate hydrolases"/>
    <property type="match status" value="1"/>
</dbReference>
<dbReference type="PROSITE" id="PS00600">
    <property type="entry name" value="AA_TRANSFER_CLASS_3"/>
    <property type="match status" value="1"/>
</dbReference>
<dbReference type="GO" id="GO:0000287">
    <property type="term" value="F:magnesium ion binding"/>
    <property type="evidence" value="ECO:0007669"/>
    <property type="project" value="InterPro"/>
</dbReference>
<dbReference type="Gene3D" id="3.40.50.300">
    <property type="entry name" value="P-loop containing nucleotide triphosphate hydrolases"/>
    <property type="match status" value="1"/>
</dbReference>
<comment type="subcellular location">
    <subcellularLocation>
        <location evidence="1">Mitochondrion</location>
    </subcellularLocation>
</comment>
<dbReference type="SUPFAM" id="SSF53383">
    <property type="entry name" value="PLP-dependent transferases"/>
    <property type="match status" value="1"/>
</dbReference>
<dbReference type="Pfam" id="PF00202">
    <property type="entry name" value="Aminotran_3"/>
    <property type="match status" value="2"/>
</dbReference>
<dbReference type="InterPro" id="IPR015421">
    <property type="entry name" value="PyrdxlP-dep_Trfase_major"/>
</dbReference>
<dbReference type="UniPathway" id="UPA00078"/>
<dbReference type="InterPro" id="IPR004472">
    <property type="entry name" value="DTB_synth_BioD"/>
</dbReference>
<keyword evidence="2" id="KW-0032">Aminotransferase</keyword>
<accession>A0A067N932</accession>
<dbReference type="Gene3D" id="3.40.640.10">
    <property type="entry name" value="Type I PLP-dependent aspartate aminotransferase-like (Major domain)"/>
    <property type="match status" value="1"/>
</dbReference>
<proteinExistence type="inferred from homology"/>
<dbReference type="GO" id="GO:0030170">
    <property type="term" value="F:pyridoxal phosphate binding"/>
    <property type="evidence" value="ECO:0007669"/>
    <property type="project" value="InterPro"/>
</dbReference>
<gene>
    <name evidence="4" type="ORF">PLEOSDRAFT_1047567</name>
</gene>
<dbReference type="HAMAP" id="MF_00336">
    <property type="entry name" value="BioD"/>
    <property type="match status" value="1"/>
</dbReference>
<dbReference type="GO" id="GO:0005524">
    <property type="term" value="F:ATP binding"/>
    <property type="evidence" value="ECO:0007669"/>
    <property type="project" value="InterPro"/>
</dbReference>
<dbReference type="InParanoid" id="A0A067N932"/>
<dbReference type="AlphaFoldDB" id="A0A067N932"/>
<dbReference type="GO" id="GO:0009102">
    <property type="term" value="P:biotin biosynthetic process"/>
    <property type="evidence" value="ECO:0007669"/>
    <property type="project" value="UniProtKB-UniPathway"/>
</dbReference>
<evidence type="ECO:0000256" key="2">
    <source>
        <dbReference type="ARBA" id="ARBA00022576"/>
    </source>
</evidence>
<evidence type="ECO:0000313" key="5">
    <source>
        <dbReference type="Proteomes" id="UP000027073"/>
    </source>
</evidence>
<name>A0A067N932_PLEO1</name>
<reference evidence="5" key="1">
    <citation type="journal article" date="2014" name="Proc. Natl. Acad. Sci. U.S.A.">
        <title>Extensive sampling of basidiomycete genomes demonstrates inadequacy of the white-rot/brown-rot paradigm for wood decay fungi.</title>
        <authorList>
            <person name="Riley R."/>
            <person name="Salamov A.A."/>
            <person name="Brown D.W."/>
            <person name="Nagy L.G."/>
            <person name="Floudas D."/>
            <person name="Held B.W."/>
            <person name="Levasseur A."/>
            <person name="Lombard V."/>
            <person name="Morin E."/>
            <person name="Otillar R."/>
            <person name="Lindquist E.A."/>
            <person name="Sun H."/>
            <person name="LaButti K.M."/>
            <person name="Schmutz J."/>
            <person name="Jabbour D."/>
            <person name="Luo H."/>
            <person name="Baker S.E."/>
            <person name="Pisabarro A.G."/>
            <person name="Walton J.D."/>
            <person name="Blanchette R.A."/>
            <person name="Henrissat B."/>
            <person name="Martin F."/>
            <person name="Cullen D."/>
            <person name="Hibbett D.S."/>
            <person name="Grigoriev I.V."/>
        </authorList>
    </citation>
    <scope>NUCLEOTIDE SEQUENCE [LARGE SCALE GENOMIC DNA]</scope>
    <source>
        <strain evidence="5">PC15</strain>
    </source>
</reference>
<dbReference type="EMBL" id="KL198011">
    <property type="protein sequence ID" value="KDQ24548.1"/>
    <property type="molecule type" value="Genomic_DNA"/>
</dbReference>
<dbReference type="GO" id="GO:0004015">
    <property type="term" value="F:adenosylmethionine-8-amino-7-oxononanoate transaminase activity"/>
    <property type="evidence" value="ECO:0007669"/>
    <property type="project" value="TreeGrafter"/>
</dbReference>
<organism evidence="4 5">
    <name type="scientific">Pleurotus ostreatus (strain PC15)</name>
    <name type="common">Oyster mushroom</name>
    <dbReference type="NCBI Taxonomy" id="1137138"/>
    <lineage>
        <taxon>Eukaryota</taxon>
        <taxon>Fungi</taxon>
        <taxon>Dikarya</taxon>
        <taxon>Basidiomycota</taxon>
        <taxon>Agaricomycotina</taxon>
        <taxon>Agaricomycetes</taxon>
        <taxon>Agaricomycetidae</taxon>
        <taxon>Agaricales</taxon>
        <taxon>Pleurotineae</taxon>
        <taxon>Pleurotaceae</taxon>
        <taxon>Pleurotus</taxon>
    </lineage>
</organism>
<dbReference type="PANTHER" id="PTHR42684:SF3">
    <property type="entry name" value="ADENOSYLMETHIONINE-8-AMINO-7-OXONONANOATE AMINOTRANSFERASE"/>
    <property type="match status" value="1"/>
</dbReference>
<dbReference type="VEuPathDB" id="FungiDB:PLEOSDRAFT_1047567"/>
<evidence type="ECO:0000256" key="1">
    <source>
        <dbReference type="ARBA" id="ARBA00004173"/>
    </source>
</evidence>
<dbReference type="InterPro" id="IPR049704">
    <property type="entry name" value="Aminotrans_3_PPA_site"/>
</dbReference>
<dbReference type="CDD" id="cd03109">
    <property type="entry name" value="DTBS"/>
    <property type="match status" value="1"/>
</dbReference>
<dbReference type="Proteomes" id="UP000027073">
    <property type="component" value="Unassembled WGS sequence"/>
</dbReference>
<protein>
    <recommendedName>
        <fullName evidence="6">Dethiobiotin synthase</fullName>
    </recommendedName>
</protein>
<keyword evidence="3" id="KW-0808">Transferase</keyword>
<sequence length="796" mass="87674">MSLLFKHLRIHQIFGANTDVGKTIISTALARASLAKADRVIYLKPVSSGPPEDADDGHVVKYTNLGNRRVQAECLYRLRDPVSPHLAAIREDATYNAPTDDTFINAISMSIQRQAQEVGKQTHMYVETAGGVHSPGISGTTQLDLYRRLFLPAILVGDSRLGGISATISAYESLLLRGYDIDAVILFKDSYYRNYEYLESYFKTRSIRTFAVDTPPEKHPDPTLNTSLTEEYYERIASQSSESDITAAVTHLDTCHQSRLATLDSLPRRTLDAIWWPFVQHKHVKSESDVSVIDSAFSDFFSVFRRRTPAKTTMSLLQSDFDGSASWWTQALGHGHPSLTLAAARASGRYGHVMFPEATHLPALELAEKLLQGPGRGWASRVFYSDDGSTGMEVALKMALRSVSTRTGISREDSKRLGVLGLKGSYHGDTIGAMDACEEGVYTCDWHNAKGYWFDPPTVGIKDERVSITLPNGIDGTVLDPSSFRFESSAAIYDVEQRMGTELAQIYSKHITHTLQKLKAQGVTFGALVLEPLVMGAGGMIFVDPLFQRIMIDTIRSEDTSSSGWRGLPIIFDEVFVGLYRIGMESTGPLLGVLPDISVHAKILTGGNMPLAATLASDSIFQTFLGDSKADALLHGHSYTAYPIGCAVASETLKIIQELSTSESWITAKENWSQASGSSRIWSLWDRNFVMELSRMDVVKEVMSMGTVLVSIPKLHYIHLHPGYVSTSAQALLSSLKVPEPQDSSRISPSPGGVPFGVHFRTLGDVAYFMTSLNTSPDVIRSLEDRIWRALQKHAV</sequence>
<dbReference type="GO" id="GO:0004141">
    <property type="term" value="F:dethiobiotin synthase activity"/>
    <property type="evidence" value="ECO:0007669"/>
    <property type="project" value="InterPro"/>
</dbReference>
<dbReference type="PANTHER" id="PTHR42684">
    <property type="entry name" value="ADENOSYLMETHIONINE-8-AMINO-7-OXONONANOATE AMINOTRANSFERASE"/>
    <property type="match status" value="1"/>
</dbReference>